<dbReference type="EMBL" id="BQKI01000075">
    <property type="protein sequence ID" value="GJN22445.1"/>
    <property type="molecule type" value="Genomic_DNA"/>
</dbReference>
<feature type="region of interest" description="Disordered" evidence="7">
    <location>
        <begin position="254"/>
        <end position="309"/>
    </location>
</feature>
<organism evidence="8 9">
    <name type="scientific">Eleusine coracana subsp. coracana</name>
    <dbReference type="NCBI Taxonomy" id="191504"/>
    <lineage>
        <taxon>Eukaryota</taxon>
        <taxon>Viridiplantae</taxon>
        <taxon>Streptophyta</taxon>
        <taxon>Embryophyta</taxon>
        <taxon>Tracheophyta</taxon>
        <taxon>Spermatophyta</taxon>
        <taxon>Magnoliopsida</taxon>
        <taxon>Liliopsida</taxon>
        <taxon>Poales</taxon>
        <taxon>Poaceae</taxon>
        <taxon>PACMAD clade</taxon>
        <taxon>Chloridoideae</taxon>
        <taxon>Cynodonteae</taxon>
        <taxon>Eleusininae</taxon>
        <taxon>Eleusine</taxon>
    </lineage>
</organism>
<evidence type="ECO:0000256" key="3">
    <source>
        <dbReference type="ARBA" id="ARBA00022448"/>
    </source>
</evidence>
<dbReference type="GO" id="GO:0005886">
    <property type="term" value="C:plasma membrane"/>
    <property type="evidence" value="ECO:0007669"/>
    <property type="project" value="UniProtKB-SubCell"/>
</dbReference>
<keyword evidence="6" id="KW-0927">Auxin signaling pathway</keyword>
<name>A0AAV5EIH0_ELECO</name>
<feature type="compositionally biased region" description="Basic and acidic residues" evidence="7">
    <location>
        <begin position="254"/>
        <end position="263"/>
    </location>
</feature>
<evidence type="ECO:0000256" key="2">
    <source>
        <dbReference type="ARBA" id="ARBA00010067"/>
    </source>
</evidence>
<dbReference type="PANTHER" id="PTHR33541">
    <property type="entry name" value="PROTEIN BIG GRAIN 1-LIKE A-RELATED"/>
    <property type="match status" value="1"/>
</dbReference>
<dbReference type="InterPro" id="IPR039621">
    <property type="entry name" value="BG1-like"/>
</dbReference>
<evidence type="ECO:0000256" key="7">
    <source>
        <dbReference type="SAM" id="MobiDB-lite"/>
    </source>
</evidence>
<evidence type="ECO:0000313" key="8">
    <source>
        <dbReference type="EMBL" id="GJN22445.1"/>
    </source>
</evidence>
<feature type="compositionally biased region" description="Polar residues" evidence="7">
    <location>
        <begin position="47"/>
        <end position="59"/>
    </location>
</feature>
<dbReference type="AlphaFoldDB" id="A0AAV5EIH0"/>
<feature type="region of interest" description="Disordered" evidence="7">
    <location>
        <begin position="38"/>
        <end position="124"/>
    </location>
</feature>
<feature type="region of interest" description="Disordered" evidence="7">
    <location>
        <begin position="1"/>
        <end position="21"/>
    </location>
</feature>
<evidence type="ECO:0000256" key="4">
    <source>
        <dbReference type="ARBA" id="ARBA00022475"/>
    </source>
</evidence>
<proteinExistence type="inferred from homology"/>
<feature type="compositionally biased region" description="Basic residues" evidence="7">
    <location>
        <begin position="111"/>
        <end position="124"/>
    </location>
</feature>
<evidence type="ECO:0000313" key="9">
    <source>
        <dbReference type="Proteomes" id="UP001054889"/>
    </source>
</evidence>
<protein>
    <submittedName>
        <fullName evidence="8">Uncharacterized protein</fullName>
    </submittedName>
</protein>
<feature type="compositionally biased region" description="Low complexity" evidence="7">
    <location>
        <begin position="60"/>
        <end position="78"/>
    </location>
</feature>
<evidence type="ECO:0000256" key="6">
    <source>
        <dbReference type="ARBA" id="ARBA00023294"/>
    </source>
</evidence>
<evidence type="ECO:0000256" key="5">
    <source>
        <dbReference type="ARBA" id="ARBA00023136"/>
    </source>
</evidence>
<dbReference type="Proteomes" id="UP001054889">
    <property type="component" value="Unassembled WGS sequence"/>
</dbReference>
<feature type="compositionally biased region" description="Low complexity" evidence="7">
    <location>
        <begin position="286"/>
        <end position="295"/>
    </location>
</feature>
<dbReference type="PANTHER" id="PTHR33541:SF8">
    <property type="entry name" value="OS02G0776600 PROTEIN"/>
    <property type="match status" value="1"/>
</dbReference>
<feature type="region of interest" description="Disordered" evidence="7">
    <location>
        <begin position="142"/>
        <end position="169"/>
    </location>
</feature>
<comment type="subcellular location">
    <subcellularLocation>
        <location evidence="1">Cell membrane</location>
    </subcellularLocation>
</comment>
<reference evidence="8" key="1">
    <citation type="journal article" date="2018" name="DNA Res.">
        <title>Multiple hybrid de novo genome assembly of finger millet, an orphan allotetraploid crop.</title>
        <authorList>
            <person name="Hatakeyama M."/>
            <person name="Aluri S."/>
            <person name="Balachadran M.T."/>
            <person name="Sivarajan S.R."/>
            <person name="Patrignani A."/>
            <person name="Gruter S."/>
            <person name="Poveda L."/>
            <person name="Shimizu-Inatsugi R."/>
            <person name="Baeten J."/>
            <person name="Francoijs K.J."/>
            <person name="Nataraja K.N."/>
            <person name="Reddy Y.A.N."/>
            <person name="Phadnis S."/>
            <person name="Ravikumar R.L."/>
            <person name="Schlapbach R."/>
            <person name="Sreeman S.M."/>
            <person name="Shimizu K.K."/>
        </authorList>
    </citation>
    <scope>NUCLEOTIDE SEQUENCE</scope>
</reference>
<keyword evidence="3" id="KW-0813">Transport</keyword>
<comment type="similarity">
    <text evidence="2">Belongs to the BIG GRAIN 1 (BG1) plant protein family.</text>
</comment>
<feature type="compositionally biased region" description="Low complexity" evidence="7">
    <location>
        <begin position="142"/>
        <end position="154"/>
    </location>
</feature>
<feature type="compositionally biased region" description="Pro residues" evidence="7">
    <location>
        <begin position="79"/>
        <end position="96"/>
    </location>
</feature>
<gene>
    <name evidence="8" type="primary">gb10005</name>
    <name evidence="8" type="ORF">PR202_gb10005</name>
</gene>
<keyword evidence="5" id="KW-0472">Membrane</keyword>
<accession>A0AAV5EIH0</accession>
<dbReference type="GO" id="GO:0009734">
    <property type="term" value="P:auxin-activated signaling pathway"/>
    <property type="evidence" value="ECO:0007669"/>
    <property type="project" value="UniProtKB-KW"/>
</dbReference>
<comment type="caution">
    <text evidence="8">The sequence shown here is derived from an EMBL/GenBank/DDBJ whole genome shotgun (WGS) entry which is preliminary data.</text>
</comment>
<reference evidence="8" key="2">
    <citation type="submission" date="2021-12" db="EMBL/GenBank/DDBJ databases">
        <title>Resequencing data analysis of finger millet.</title>
        <authorList>
            <person name="Hatakeyama M."/>
            <person name="Aluri S."/>
            <person name="Balachadran M.T."/>
            <person name="Sivarajan S.R."/>
            <person name="Poveda L."/>
            <person name="Shimizu-Inatsugi R."/>
            <person name="Schlapbach R."/>
            <person name="Sreeman S.M."/>
            <person name="Shimizu K.K."/>
        </authorList>
    </citation>
    <scope>NUCLEOTIDE SEQUENCE</scope>
</reference>
<evidence type="ECO:0000256" key="1">
    <source>
        <dbReference type="ARBA" id="ARBA00004236"/>
    </source>
</evidence>
<sequence length="309" mass="32669">MSPHGSARIVPPPRLNRGHQPSFSAALLDAIYHSLEADAAAASSPAQRTPVSSRYRPTTPSLSRSGSCSSSSTRSPRMQRPPRPCRVRPDPQPSPLEPSTGCYRPPEKTKTTCRKKSRKTKTKTKVAPLACIMNALLCNRSSAKTSSSAPTTPRAAPPAPALAQEPPASARSILSSRALRQESAAAAASGGILTPARRAVRFAPVAVVVDDEHGRGVATATRLREVEAAADGKESAAEAERRVEELLRALGVAEERERAKESSESSSDLFELDGFPPAAVEDGEQVPPRVRVRAAGAGGAGMERPRPRV</sequence>
<keyword evidence="4" id="KW-1003">Cell membrane</keyword>
<keyword evidence="9" id="KW-1185">Reference proteome</keyword>